<keyword evidence="7 10" id="KW-0472">Membrane</keyword>
<keyword evidence="8 15" id="KW-0675">Receptor</keyword>
<keyword evidence="12" id="KW-0732">Signal</keyword>
<keyword evidence="9 10" id="KW-0998">Cell outer membrane</keyword>
<evidence type="ECO:0000256" key="6">
    <source>
        <dbReference type="ARBA" id="ARBA00023077"/>
    </source>
</evidence>
<evidence type="ECO:0000256" key="2">
    <source>
        <dbReference type="ARBA" id="ARBA00009810"/>
    </source>
</evidence>
<feature type="domain" description="TonB-dependent receptor plug" evidence="14">
    <location>
        <begin position="63"/>
        <end position="173"/>
    </location>
</feature>
<dbReference type="InterPro" id="IPR036942">
    <property type="entry name" value="Beta-barrel_TonB_sf"/>
</dbReference>
<dbReference type="RefSeq" id="WP_099789033.1">
    <property type="nucleotide sequence ID" value="NZ_JBHLYV010000022.1"/>
</dbReference>
<evidence type="ECO:0000256" key="11">
    <source>
        <dbReference type="RuleBase" id="RU003357"/>
    </source>
</evidence>
<evidence type="ECO:0000313" key="16">
    <source>
        <dbReference type="Proteomes" id="UP000230390"/>
    </source>
</evidence>
<comment type="similarity">
    <text evidence="2 10 11">Belongs to the TonB-dependent receptor family.</text>
</comment>
<dbReference type="InterPro" id="IPR012910">
    <property type="entry name" value="Plug_dom"/>
</dbReference>
<dbReference type="SUPFAM" id="SSF56935">
    <property type="entry name" value="Porins"/>
    <property type="match status" value="1"/>
</dbReference>
<evidence type="ECO:0000259" key="14">
    <source>
        <dbReference type="Pfam" id="PF07715"/>
    </source>
</evidence>
<feature type="signal peptide" evidence="12">
    <location>
        <begin position="1"/>
        <end position="32"/>
    </location>
</feature>
<gene>
    <name evidence="15" type="ORF">CR105_13755</name>
</gene>
<evidence type="ECO:0000259" key="13">
    <source>
        <dbReference type="Pfam" id="PF00593"/>
    </source>
</evidence>
<evidence type="ECO:0000256" key="8">
    <source>
        <dbReference type="ARBA" id="ARBA00023170"/>
    </source>
</evidence>
<dbReference type="Pfam" id="PF00593">
    <property type="entry name" value="TonB_dep_Rec_b-barrel"/>
    <property type="match status" value="1"/>
</dbReference>
<feature type="chain" id="PRO_5013600757" evidence="12">
    <location>
        <begin position="33"/>
        <end position="978"/>
    </location>
</feature>
<evidence type="ECO:0000313" key="15">
    <source>
        <dbReference type="EMBL" id="PIL44515.1"/>
    </source>
</evidence>
<accession>A0A2G8TEN6</accession>
<dbReference type="Gene3D" id="2.40.170.20">
    <property type="entry name" value="TonB-dependent receptor, beta-barrel domain"/>
    <property type="match status" value="1"/>
</dbReference>
<sequence length="978" mass="104272">MKRKPRSNVWINLSKPLAYGSAVGFSILSAHAQTAPDPAPADVEAKVATVVVTGSKIARRDYSSPSPIVTTAKEVLQESGNITLEATLNQMPQFTPSGTASTGGQGLGARATLDLRGLGDNRNLILLDGRRLPLSSAFGQVDINTVPQAIVDGIETISGGASAVYGSDAMSGVVNFKSLRKLKGVVLDVQYGNSQKNDARRLSPSITAGTEFAEGKGYALFSVSYDERERLTGAQRSFFNLGVPSGFIGTSTYLPNASNLPTQATLNSVFSRYGVTSTVPRTNNLGFNDNGTLFSQTGALNYLGPVNQSYAIVGGNVRMPVSVQSDLINGMRRENFFNKVEYRFTPNLTGYAQVLHTHSVTKTNTGATLTQFGLGGNTTVPLSNPFIPADLRTILASRPDAGAPFLWNTRFVGIPNRVFNEGYNTDQLLVGLRGNIPYKDWTWDAYVSADRSVHDQILHNAILSSRVQELLNAPGGGTGLCAGGYNPFGIGNNTRISEACRNYMTTTAASTEDLTQRVAEASVQGALFDLPAGELQFSASVNYRKNTYSYLPDSQLAAQNIQAVIASQRSSGATSVKEAALELRIPLLRDAPFAKTLAVSPGARISDYDISGIAKTWKVDAEWSPIQSVMVRGGVQHSIRAPNIGELFSAASGNQVQFGSPPNGGEPCDSRTAARLGAGGAQLRALCIATGVPASVVDSYTFPTVATSTLSSGNPNLTPEAADTQTLGVVWTPQFASPLFSQVFASVDFYKIKIEDTISAVPAASALNKCYNLDGSNPTYSATNPFCLLVSRDSNGLLTQVAAPYLNLGQLKTSGVDVQVDWRFKLGAIGLSDAWGTFGVNSAVSFVNSYQSQALPGDAIQEFKGTVGTVIRPTWQSTTTFRHEIGAASVNLRWRHIPAMKDITSVTRPASPAAGVEKYDIVDLGVRYALNKNVDLRAGVTNLFNRDPALVPGNQNLTIPSTYDIVGRSYYVGVRTKF</sequence>
<evidence type="ECO:0000256" key="4">
    <source>
        <dbReference type="ARBA" id="ARBA00022452"/>
    </source>
</evidence>
<keyword evidence="3 10" id="KW-0813">Transport</keyword>
<comment type="subcellular location">
    <subcellularLocation>
        <location evidence="1 10">Cell outer membrane</location>
        <topology evidence="1 10">Multi-pass membrane protein</topology>
    </subcellularLocation>
</comment>
<evidence type="ECO:0000256" key="5">
    <source>
        <dbReference type="ARBA" id="ARBA00022692"/>
    </source>
</evidence>
<dbReference type="EMBL" id="PDOC01000007">
    <property type="protein sequence ID" value="PIL44515.1"/>
    <property type="molecule type" value="Genomic_DNA"/>
</dbReference>
<feature type="domain" description="TonB-dependent receptor-like beta-barrel" evidence="13">
    <location>
        <begin position="420"/>
        <end position="943"/>
    </location>
</feature>
<keyword evidence="6 11" id="KW-0798">TonB box</keyword>
<dbReference type="AlphaFoldDB" id="A0A2G8TEN6"/>
<evidence type="ECO:0000256" key="9">
    <source>
        <dbReference type="ARBA" id="ARBA00023237"/>
    </source>
</evidence>
<name>A0A2G8TEN6_9BURK</name>
<keyword evidence="5 10" id="KW-0812">Transmembrane</keyword>
<evidence type="ECO:0000256" key="12">
    <source>
        <dbReference type="SAM" id="SignalP"/>
    </source>
</evidence>
<protein>
    <submittedName>
        <fullName evidence="15">TonB-dependent receptor</fullName>
    </submittedName>
</protein>
<dbReference type="OrthoDB" id="8530571at2"/>
<evidence type="ECO:0000256" key="3">
    <source>
        <dbReference type="ARBA" id="ARBA00022448"/>
    </source>
</evidence>
<dbReference type="InterPro" id="IPR039426">
    <property type="entry name" value="TonB-dep_rcpt-like"/>
</dbReference>
<dbReference type="GO" id="GO:0009279">
    <property type="term" value="C:cell outer membrane"/>
    <property type="evidence" value="ECO:0007669"/>
    <property type="project" value="UniProtKB-SubCell"/>
</dbReference>
<comment type="caution">
    <text evidence="15">The sequence shown here is derived from an EMBL/GenBank/DDBJ whole genome shotgun (WGS) entry which is preliminary data.</text>
</comment>
<evidence type="ECO:0000256" key="10">
    <source>
        <dbReference type="PROSITE-ProRule" id="PRU01360"/>
    </source>
</evidence>
<reference evidence="15 16" key="1">
    <citation type="submission" date="2017-10" db="EMBL/GenBank/DDBJ databases">
        <title>Massilia psychrophilum sp. nov., a novel purple-pigmented bacterium isolated from Tianshan glacier, Xinjiang Municipality, China.</title>
        <authorList>
            <person name="Wang H."/>
        </authorList>
    </citation>
    <scope>NUCLEOTIDE SEQUENCE [LARGE SCALE GENOMIC DNA]</scope>
    <source>
        <strain evidence="15 16">JCM 30074</strain>
    </source>
</reference>
<evidence type="ECO:0000256" key="7">
    <source>
        <dbReference type="ARBA" id="ARBA00023136"/>
    </source>
</evidence>
<dbReference type="Proteomes" id="UP000230390">
    <property type="component" value="Unassembled WGS sequence"/>
</dbReference>
<dbReference type="Pfam" id="PF07715">
    <property type="entry name" value="Plug"/>
    <property type="match status" value="1"/>
</dbReference>
<evidence type="ECO:0000256" key="1">
    <source>
        <dbReference type="ARBA" id="ARBA00004571"/>
    </source>
</evidence>
<dbReference type="PROSITE" id="PS52016">
    <property type="entry name" value="TONB_DEPENDENT_REC_3"/>
    <property type="match status" value="1"/>
</dbReference>
<keyword evidence="16" id="KW-1185">Reference proteome</keyword>
<dbReference type="Gene3D" id="2.170.130.10">
    <property type="entry name" value="TonB-dependent receptor, plug domain"/>
    <property type="match status" value="1"/>
</dbReference>
<keyword evidence="4 10" id="KW-1134">Transmembrane beta strand</keyword>
<dbReference type="InterPro" id="IPR037066">
    <property type="entry name" value="Plug_dom_sf"/>
</dbReference>
<dbReference type="PANTHER" id="PTHR47234:SF2">
    <property type="entry name" value="TONB-DEPENDENT RECEPTOR"/>
    <property type="match status" value="1"/>
</dbReference>
<dbReference type="InterPro" id="IPR000531">
    <property type="entry name" value="Beta-barrel_TonB"/>
</dbReference>
<dbReference type="PANTHER" id="PTHR47234">
    <property type="match status" value="1"/>
</dbReference>
<proteinExistence type="inferred from homology"/>
<organism evidence="15 16">
    <name type="scientific">Massilia eurypsychrophila</name>
    <dbReference type="NCBI Taxonomy" id="1485217"/>
    <lineage>
        <taxon>Bacteria</taxon>
        <taxon>Pseudomonadati</taxon>
        <taxon>Pseudomonadota</taxon>
        <taxon>Betaproteobacteria</taxon>
        <taxon>Burkholderiales</taxon>
        <taxon>Oxalobacteraceae</taxon>
        <taxon>Telluria group</taxon>
        <taxon>Massilia</taxon>
    </lineage>
</organism>